<dbReference type="EMBL" id="CAJC01000011">
    <property type="protein sequence ID" value="CCI51539.1"/>
    <property type="molecule type" value="Genomic_DNA"/>
</dbReference>
<reference evidence="1 2" key="1">
    <citation type="journal article" date="2013" name="ISME J.">
        <title>A metabolic model for members of the genus Tetrasphaera involved in enhanced biological phosphorus removal.</title>
        <authorList>
            <person name="Kristiansen R."/>
            <person name="Nguyen H.T.T."/>
            <person name="Saunders A.M."/>
            <person name="Nielsen J.L."/>
            <person name="Wimmer R."/>
            <person name="Le V.Q."/>
            <person name="McIlroy S.J."/>
            <person name="Petrovski S."/>
            <person name="Seviour R.J."/>
            <person name="Calteau A."/>
            <person name="Nielsen K.L."/>
            <person name="Nielsen P.H."/>
        </authorList>
    </citation>
    <scope>NUCLEOTIDE SEQUENCE [LARGE SCALE GENOMIC DNA]</scope>
    <source>
        <strain evidence="1 2">Ben 74</strain>
    </source>
</reference>
<protein>
    <submittedName>
        <fullName evidence="1">Uncharacterized protein</fullName>
    </submittedName>
</protein>
<accession>A0A077M4R9</accession>
<evidence type="ECO:0000313" key="2">
    <source>
        <dbReference type="Proteomes" id="UP000035720"/>
    </source>
</evidence>
<dbReference type="Proteomes" id="UP000035720">
    <property type="component" value="Unassembled WGS sequence"/>
</dbReference>
<comment type="caution">
    <text evidence="1">The sequence shown here is derived from an EMBL/GenBank/DDBJ whole genome shotgun (WGS) entry which is preliminary data.</text>
</comment>
<dbReference type="OrthoDB" id="9782970at2"/>
<evidence type="ECO:0000313" key="1">
    <source>
        <dbReference type="EMBL" id="CCI51539.1"/>
    </source>
</evidence>
<organism evidence="1 2">
    <name type="scientific">Nostocoides jenkinsii Ben 74</name>
    <dbReference type="NCBI Taxonomy" id="1193518"/>
    <lineage>
        <taxon>Bacteria</taxon>
        <taxon>Bacillati</taxon>
        <taxon>Actinomycetota</taxon>
        <taxon>Actinomycetes</taxon>
        <taxon>Micrococcales</taxon>
        <taxon>Intrasporangiaceae</taxon>
        <taxon>Nostocoides</taxon>
    </lineage>
</organism>
<dbReference type="STRING" id="1193518.BN13_1080012"/>
<proteinExistence type="predicted"/>
<sequence>MGNYGNTMDRWYRRAAVLLWPRELAFANRAVMDLAWALDDLQERLRAGDDGLARDDLAGLESLWPTLVRESPGTVTMDRVIEIATLVDDESLARMLIAPFGITAVTPGVARGLGRLAEAYDEAWLRDCISGWFAHSSRPDLGLDAWLATMPGVVAEFRGRPALAAEVLRQGWARVQGRVEAHRSAAPSSWARAQRAALVSPLSGILKAAAAEGDSVLRSEVAQALTADDTFLPEVISIVLQSRSWPEAVQSGLGGELAAYVIEDLQARLARPEREPDDWSIRPPRGCGCRDCGKLAEFLSDPARRVHEWPLAESGRQHIHSIIDGADLPVTHVTRRTGRPYTLVLTKTNALFTLAAARRDEDDAVLRLLLPERG</sequence>
<name>A0A077M4R9_9MICO</name>
<dbReference type="AlphaFoldDB" id="A0A077M4R9"/>
<keyword evidence="2" id="KW-1185">Reference proteome</keyword>
<gene>
    <name evidence="1" type="ORF">BN13_1080012</name>
</gene>